<comment type="caution">
    <text evidence="1">The sequence shown here is derived from an EMBL/GenBank/DDBJ whole genome shotgun (WGS) entry which is preliminary data.</text>
</comment>
<keyword evidence="2" id="KW-1185">Reference proteome</keyword>
<sequence>MNIKIRIIRPPVPKFNMNESDTNTLNMVPIEKQIKNYNCHQLTQDNNSDTSSDDNKEQNFDRKKLSAIIEEMKNQISLLDLNEDLLIIAIQLLKPQLLSKLKQKKYSAIAIAIAGLIAAIKQTSIPITQKEILAKISVSEKLIKKILLKIHNNYKLEPVVQAFIKSISYKLGLNERFIHFCIQVFNKILQNNLIQGEHENVIAAAIVKYSGDIIFSSRGGILSSVIAQQAKCSIGTFKMFHKKVMENNYFVMQTLTALS</sequence>
<dbReference type="OrthoDB" id="306229at2759"/>
<evidence type="ECO:0000313" key="1">
    <source>
        <dbReference type="EMBL" id="CAD8046155.1"/>
    </source>
</evidence>
<reference evidence="1" key="1">
    <citation type="submission" date="2021-01" db="EMBL/GenBank/DDBJ databases">
        <authorList>
            <consortium name="Genoscope - CEA"/>
            <person name="William W."/>
        </authorList>
    </citation>
    <scope>NUCLEOTIDE SEQUENCE</scope>
</reference>
<dbReference type="AlphaFoldDB" id="A0A8S1JVM1"/>
<gene>
    <name evidence="1" type="ORF">PSON_ATCC_30995.1.T0010469</name>
</gene>
<evidence type="ECO:0000313" key="2">
    <source>
        <dbReference type="Proteomes" id="UP000692954"/>
    </source>
</evidence>
<accession>A0A8S1JVM1</accession>
<dbReference type="Proteomes" id="UP000692954">
    <property type="component" value="Unassembled WGS sequence"/>
</dbReference>
<dbReference type="EMBL" id="CAJJDN010000001">
    <property type="protein sequence ID" value="CAD8046155.1"/>
    <property type="molecule type" value="Genomic_DNA"/>
</dbReference>
<organism evidence="1 2">
    <name type="scientific">Paramecium sonneborni</name>
    <dbReference type="NCBI Taxonomy" id="65129"/>
    <lineage>
        <taxon>Eukaryota</taxon>
        <taxon>Sar</taxon>
        <taxon>Alveolata</taxon>
        <taxon>Ciliophora</taxon>
        <taxon>Intramacronucleata</taxon>
        <taxon>Oligohymenophorea</taxon>
        <taxon>Peniculida</taxon>
        <taxon>Parameciidae</taxon>
        <taxon>Paramecium</taxon>
    </lineage>
</organism>
<proteinExistence type="predicted"/>
<name>A0A8S1JVM1_9CILI</name>
<dbReference type="CDD" id="cd00043">
    <property type="entry name" value="CYCLIN_SF"/>
    <property type="match status" value="1"/>
</dbReference>
<protein>
    <submittedName>
        <fullName evidence="1">Uncharacterized protein</fullName>
    </submittedName>
</protein>